<keyword evidence="4" id="KW-1185">Reference proteome</keyword>
<feature type="signal peptide" evidence="1">
    <location>
        <begin position="1"/>
        <end position="21"/>
    </location>
</feature>
<dbReference type="VEuPathDB" id="VectorBase:ADIR005724"/>
<feature type="domain" description="Kazal-like" evidence="2">
    <location>
        <begin position="20"/>
        <end position="66"/>
    </location>
</feature>
<dbReference type="InterPro" id="IPR002350">
    <property type="entry name" value="Kazal_dom"/>
</dbReference>
<reference evidence="4" key="1">
    <citation type="submission" date="2013-03" db="EMBL/GenBank/DDBJ databases">
        <title>The Genome Sequence of Anopheles dirus WRAIR2.</title>
        <authorList>
            <consortium name="The Broad Institute Genomics Platform"/>
            <person name="Neafsey D.E."/>
            <person name="Walton C."/>
            <person name="Walker B."/>
            <person name="Young S.K."/>
            <person name="Zeng Q."/>
            <person name="Gargeya S."/>
            <person name="Fitzgerald M."/>
            <person name="Haas B."/>
            <person name="Abouelleil A."/>
            <person name="Allen A.W."/>
            <person name="Alvarado L."/>
            <person name="Arachchi H.M."/>
            <person name="Berlin A.M."/>
            <person name="Chapman S.B."/>
            <person name="Gainer-Dewar J."/>
            <person name="Goldberg J."/>
            <person name="Griggs A."/>
            <person name="Gujja S."/>
            <person name="Hansen M."/>
            <person name="Howarth C."/>
            <person name="Imamovic A."/>
            <person name="Ireland A."/>
            <person name="Larimer J."/>
            <person name="McCowan C."/>
            <person name="Murphy C."/>
            <person name="Pearson M."/>
            <person name="Poon T.W."/>
            <person name="Priest M."/>
            <person name="Roberts A."/>
            <person name="Saif S."/>
            <person name="Shea T."/>
            <person name="Sisk P."/>
            <person name="Sykes S."/>
            <person name="Wortman J."/>
            <person name="Nusbaum C."/>
            <person name="Birren B."/>
        </authorList>
    </citation>
    <scope>NUCLEOTIDE SEQUENCE [LARGE SCALE GENOMIC DNA]</scope>
    <source>
        <strain evidence="4">WRAIR2</strain>
    </source>
</reference>
<evidence type="ECO:0000313" key="3">
    <source>
        <dbReference type="EnsemblMetazoa" id="ADIR005724-PA"/>
    </source>
</evidence>
<name>A0A182NDL0_9DIPT</name>
<feature type="chain" id="PRO_5008129672" evidence="1">
    <location>
        <begin position="22"/>
        <end position="66"/>
    </location>
</feature>
<dbReference type="InterPro" id="IPR036058">
    <property type="entry name" value="Kazal_dom_sf"/>
</dbReference>
<dbReference type="Pfam" id="PF00050">
    <property type="entry name" value="Kazal_1"/>
    <property type="match status" value="1"/>
</dbReference>
<accession>A0A182NDL0</accession>
<dbReference type="Gene3D" id="3.30.60.30">
    <property type="match status" value="1"/>
</dbReference>
<sequence>MEKKFYCYTIVALLLLQLSAAEENECSVACPHILDPVCATDGRNFQYFSNRCLLEGHNKCEPNNSK</sequence>
<evidence type="ECO:0000313" key="4">
    <source>
        <dbReference type="Proteomes" id="UP000075884"/>
    </source>
</evidence>
<organism evidence="3 4">
    <name type="scientific">Anopheles dirus</name>
    <dbReference type="NCBI Taxonomy" id="7168"/>
    <lineage>
        <taxon>Eukaryota</taxon>
        <taxon>Metazoa</taxon>
        <taxon>Ecdysozoa</taxon>
        <taxon>Arthropoda</taxon>
        <taxon>Hexapoda</taxon>
        <taxon>Insecta</taxon>
        <taxon>Pterygota</taxon>
        <taxon>Neoptera</taxon>
        <taxon>Endopterygota</taxon>
        <taxon>Diptera</taxon>
        <taxon>Nematocera</taxon>
        <taxon>Culicoidea</taxon>
        <taxon>Culicidae</taxon>
        <taxon>Anophelinae</taxon>
        <taxon>Anopheles</taxon>
    </lineage>
</organism>
<evidence type="ECO:0000256" key="1">
    <source>
        <dbReference type="SAM" id="SignalP"/>
    </source>
</evidence>
<reference evidence="3" key="2">
    <citation type="submission" date="2020-05" db="UniProtKB">
        <authorList>
            <consortium name="EnsemblMetazoa"/>
        </authorList>
    </citation>
    <scope>IDENTIFICATION</scope>
    <source>
        <strain evidence="3">WRAIR2</strain>
    </source>
</reference>
<dbReference type="PROSITE" id="PS51465">
    <property type="entry name" value="KAZAL_2"/>
    <property type="match status" value="1"/>
</dbReference>
<dbReference type="AlphaFoldDB" id="A0A182NDL0"/>
<evidence type="ECO:0000259" key="2">
    <source>
        <dbReference type="PROSITE" id="PS51465"/>
    </source>
</evidence>
<dbReference type="EnsemblMetazoa" id="ADIR005724-RA">
    <property type="protein sequence ID" value="ADIR005724-PA"/>
    <property type="gene ID" value="ADIR005724"/>
</dbReference>
<protein>
    <submittedName>
        <fullName evidence="3">Kazal-like domain-containing protein</fullName>
    </submittedName>
</protein>
<dbReference type="Proteomes" id="UP000075884">
    <property type="component" value="Unassembled WGS sequence"/>
</dbReference>
<proteinExistence type="predicted"/>
<dbReference type="SUPFAM" id="SSF100895">
    <property type="entry name" value="Kazal-type serine protease inhibitors"/>
    <property type="match status" value="1"/>
</dbReference>
<keyword evidence="1" id="KW-0732">Signal</keyword>